<reference evidence="12 13" key="1">
    <citation type="submission" date="2023-03" db="EMBL/GenBank/DDBJ databases">
        <title>Genome insight into feeding habits of ladybird beetles.</title>
        <authorList>
            <person name="Li H.-S."/>
            <person name="Huang Y.-H."/>
            <person name="Pang H."/>
        </authorList>
    </citation>
    <scope>NUCLEOTIDE SEQUENCE [LARGE SCALE GENOMIC DNA]</scope>
    <source>
        <strain evidence="12">SYSU_2023b</strain>
        <tissue evidence="12">Whole body</tissue>
    </source>
</reference>
<comment type="caution">
    <text evidence="12">The sequence shown here is derived from an EMBL/GenBank/DDBJ whole genome shotgun (WGS) entry which is preliminary data.</text>
</comment>
<keyword evidence="8 11" id="KW-0256">Endoplasmic reticulum</keyword>
<dbReference type="Pfam" id="PF04597">
    <property type="entry name" value="Ribophorin_I"/>
    <property type="match status" value="1"/>
</dbReference>
<comment type="similarity">
    <text evidence="4 11">Belongs to the OST1 family.</text>
</comment>
<dbReference type="EMBL" id="JARQZJ010000122">
    <property type="protein sequence ID" value="KAK9889341.1"/>
    <property type="molecule type" value="Genomic_DNA"/>
</dbReference>
<feature type="chain" id="PRO_5043086582" description="Dolichyl-diphosphooligosaccharide--protein glycosyltransferase subunit 1" evidence="11">
    <location>
        <begin position="22"/>
        <end position="464"/>
    </location>
</feature>
<comment type="function">
    <text evidence="1 11">Subunit of the oligosaccharyl transferase (OST) complex that catalyzes the initial transfer of a defined glycan (Glc(3)Man(9)GlcNAc(2) in eukaryotes) from the lipid carrier dolichol-pyrophosphate to an asparagine residue within an Asn-X-Ser/Thr consensus motif in nascent polypeptide chains, the first step in protein N-glycosylation. N-glycosylation occurs cotranslationally and the complex associates with the Sec61 complex at the channel-forming translocon complex that mediates protein translocation across the endoplasmic reticulum (ER). All subunits are required for a maximal enzyme activity.</text>
</comment>
<gene>
    <name evidence="12" type="ORF">WA026_004616</name>
</gene>
<protein>
    <recommendedName>
        <fullName evidence="5 11">Dolichyl-diphosphooligosaccharide--protein glycosyltransferase subunit 1</fullName>
    </recommendedName>
</protein>
<evidence type="ECO:0000313" key="12">
    <source>
        <dbReference type="EMBL" id="KAK9889341.1"/>
    </source>
</evidence>
<proteinExistence type="inferred from homology"/>
<keyword evidence="6 11" id="KW-0812">Transmembrane</keyword>
<keyword evidence="10 11" id="KW-0472">Membrane</keyword>
<evidence type="ECO:0000256" key="3">
    <source>
        <dbReference type="ARBA" id="ARBA00004922"/>
    </source>
</evidence>
<organism evidence="12 13">
    <name type="scientific">Henosepilachna vigintioctopunctata</name>
    <dbReference type="NCBI Taxonomy" id="420089"/>
    <lineage>
        <taxon>Eukaryota</taxon>
        <taxon>Metazoa</taxon>
        <taxon>Ecdysozoa</taxon>
        <taxon>Arthropoda</taxon>
        <taxon>Hexapoda</taxon>
        <taxon>Insecta</taxon>
        <taxon>Pterygota</taxon>
        <taxon>Neoptera</taxon>
        <taxon>Endopterygota</taxon>
        <taxon>Coleoptera</taxon>
        <taxon>Polyphaga</taxon>
        <taxon>Cucujiformia</taxon>
        <taxon>Coccinelloidea</taxon>
        <taxon>Coccinellidae</taxon>
        <taxon>Epilachninae</taxon>
        <taxon>Epilachnini</taxon>
        <taxon>Henosepilachna</taxon>
    </lineage>
</organism>
<keyword evidence="7 11" id="KW-0732">Signal</keyword>
<evidence type="ECO:0000256" key="2">
    <source>
        <dbReference type="ARBA" id="ARBA00004115"/>
    </source>
</evidence>
<keyword evidence="9 11" id="KW-1133">Transmembrane helix</keyword>
<keyword evidence="13" id="KW-1185">Reference proteome</keyword>
<evidence type="ECO:0000256" key="4">
    <source>
        <dbReference type="ARBA" id="ARBA00008905"/>
    </source>
</evidence>
<evidence type="ECO:0000256" key="8">
    <source>
        <dbReference type="ARBA" id="ARBA00022824"/>
    </source>
</evidence>
<evidence type="ECO:0000256" key="9">
    <source>
        <dbReference type="ARBA" id="ARBA00022989"/>
    </source>
</evidence>
<accession>A0AAW1V8H0</accession>
<dbReference type="Proteomes" id="UP001431783">
    <property type="component" value="Unassembled WGS sequence"/>
</dbReference>
<name>A0AAW1V8H0_9CUCU</name>
<evidence type="ECO:0000313" key="13">
    <source>
        <dbReference type="Proteomes" id="UP001431783"/>
    </source>
</evidence>
<feature type="transmembrane region" description="Helical" evidence="11">
    <location>
        <begin position="434"/>
        <end position="453"/>
    </location>
</feature>
<dbReference type="InterPro" id="IPR007676">
    <property type="entry name" value="Ribophorin_I"/>
</dbReference>
<dbReference type="GO" id="GO:0018279">
    <property type="term" value="P:protein N-linked glycosylation via asparagine"/>
    <property type="evidence" value="ECO:0007669"/>
    <property type="project" value="TreeGrafter"/>
</dbReference>
<dbReference type="PANTHER" id="PTHR21049">
    <property type="entry name" value="RIBOPHORIN I"/>
    <property type="match status" value="1"/>
</dbReference>
<dbReference type="AlphaFoldDB" id="A0AAW1V8H0"/>
<comment type="subcellular location">
    <subcellularLocation>
        <location evidence="2 11">Endoplasmic reticulum membrane</location>
        <topology evidence="2 11">Single-pass type I membrane protein</topology>
    </subcellularLocation>
</comment>
<evidence type="ECO:0000256" key="1">
    <source>
        <dbReference type="ARBA" id="ARBA00002791"/>
    </source>
</evidence>
<evidence type="ECO:0000256" key="7">
    <source>
        <dbReference type="ARBA" id="ARBA00022729"/>
    </source>
</evidence>
<evidence type="ECO:0000256" key="10">
    <source>
        <dbReference type="ARBA" id="ARBA00023136"/>
    </source>
</evidence>
<dbReference type="GO" id="GO:0008250">
    <property type="term" value="C:oligosaccharyltransferase complex"/>
    <property type="evidence" value="ECO:0007669"/>
    <property type="project" value="UniProtKB-UniRule"/>
</dbReference>
<evidence type="ECO:0000256" key="6">
    <source>
        <dbReference type="ARBA" id="ARBA00022692"/>
    </source>
</evidence>
<comment type="subunit">
    <text evidence="11">Component of the oligosaccharyltransferase (OST) complex.</text>
</comment>
<evidence type="ECO:0000256" key="5">
    <source>
        <dbReference type="ARBA" id="ARBA00017611"/>
    </source>
</evidence>
<evidence type="ECO:0000256" key="11">
    <source>
        <dbReference type="RuleBase" id="RU361143"/>
    </source>
</evidence>
<comment type="pathway">
    <text evidence="3 11">Protein modification; protein glycosylation.</text>
</comment>
<dbReference type="PANTHER" id="PTHR21049:SF0">
    <property type="entry name" value="DOLICHYL-DIPHOSPHOOLIGOSACCHARIDE--PROTEIN GLYCOSYLTRANSFERASE SUBUNIT 1"/>
    <property type="match status" value="1"/>
</dbReference>
<feature type="signal peptide" evidence="11">
    <location>
        <begin position="1"/>
        <end position="21"/>
    </location>
</feature>
<sequence>MTITKMLNILLFLSLSALVSSSPLKIDQKLVNKNVERSIDLTSHLVKLSTTLTLENTGTSPVSNYLISLEPGTIGNLSFISVKDALKEDLKVKPTKVSGHEDEVFYDVQLKQPLGASRTVLLNLEYVLTRALVPYPTEITQKDKQLVRYFGNHYFYTPYTTIKQTTTVTLASRNIESYTKLKPVSQSDSSISYGPYTNIAPFTIDVLNVHYENNSPFLTVTRLHRLIEISHWGNIAVEENIEIVHSGAKLKGPFSRYDFQRDTSSNHHSIKAYKTILPAAAYNIYYRDSNGNISTSTVRPRKDWIELELRPRFPLFGGWRSSYTIGYNVPSYQFLYRKGANTYVLAMRLLDHVYDDMHVEELETNIVLPVGVKNVKLNTPYKVEHLENGETHKYLDNLGRIVLKLRKSNLVEHHIQDLELTYDWDTITLLHEPLLLAVALFILFIIVIIYVRLDFSINKSEKKE</sequence>